<dbReference type="CDD" id="cd13603">
    <property type="entry name" value="PBP2_TRAP_Siap_TeaA_like"/>
    <property type="match status" value="1"/>
</dbReference>
<name>A0A2W5SUA0_ANCNO</name>
<gene>
    <name evidence="5" type="ORF">DI549_09185</name>
</gene>
<dbReference type="PIRSF" id="PIRSF006470">
    <property type="entry name" value="DctB"/>
    <property type="match status" value="1"/>
</dbReference>
<protein>
    <recommendedName>
        <fullName evidence="7">C4-dicarboxylate ABC transporter substrate-binding protein</fullName>
    </recommendedName>
</protein>
<evidence type="ECO:0000313" key="5">
    <source>
        <dbReference type="EMBL" id="PZQ83053.1"/>
    </source>
</evidence>
<dbReference type="InterPro" id="IPR038404">
    <property type="entry name" value="TRAP_DctP_sf"/>
</dbReference>
<feature type="signal peptide" evidence="4">
    <location>
        <begin position="1"/>
        <end position="22"/>
    </location>
</feature>
<evidence type="ECO:0000256" key="4">
    <source>
        <dbReference type="SAM" id="SignalP"/>
    </source>
</evidence>
<accession>A0A2W5SUA0</accession>
<evidence type="ECO:0000256" key="1">
    <source>
        <dbReference type="ARBA" id="ARBA00009023"/>
    </source>
</evidence>
<organism evidence="5 6">
    <name type="scientific">Ancylobacter novellus</name>
    <name type="common">Thiobacillus novellus</name>
    <dbReference type="NCBI Taxonomy" id="921"/>
    <lineage>
        <taxon>Bacteria</taxon>
        <taxon>Pseudomonadati</taxon>
        <taxon>Pseudomonadota</taxon>
        <taxon>Alphaproteobacteria</taxon>
        <taxon>Hyphomicrobiales</taxon>
        <taxon>Xanthobacteraceae</taxon>
        <taxon>Ancylobacter</taxon>
    </lineage>
</organism>
<proteinExistence type="inferred from homology"/>
<evidence type="ECO:0000313" key="6">
    <source>
        <dbReference type="Proteomes" id="UP000248887"/>
    </source>
</evidence>
<dbReference type="AlphaFoldDB" id="A0A2W5SUA0"/>
<comment type="caution">
    <text evidence="5">The sequence shown here is derived from an EMBL/GenBank/DDBJ whole genome shotgun (WGS) entry which is preliminary data.</text>
</comment>
<keyword evidence="2" id="KW-0813">Transport</keyword>
<feature type="chain" id="PRO_5015877289" description="C4-dicarboxylate ABC transporter substrate-binding protein" evidence="4">
    <location>
        <begin position="23"/>
        <end position="330"/>
    </location>
</feature>
<reference evidence="5 6" key="1">
    <citation type="submission" date="2017-08" db="EMBL/GenBank/DDBJ databases">
        <title>Infants hospitalized years apart are colonized by the same room-sourced microbial strains.</title>
        <authorList>
            <person name="Brooks B."/>
            <person name="Olm M.R."/>
            <person name="Firek B.A."/>
            <person name="Baker R."/>
            <person name="Thomas B.C."/>
            <person name="Morowitz M.J."/>
            <person name="Banfield J.F."/>
        </authorList>
    </citation>
    <scope>NUCLEOTIDE SEQUENCE [LARGE SCALE GENOMIC DNA]</scope>
    <source>
        <strain evidence="5">S2_005_001_R2_27</strain>
    </source>
</reference>
<evidence type="ECO:0008006" key="7">
    <source>
        <dbReference type="Google" id="ProtNLM"/>
    </source>
</evidence>
<dbReference type="EMBL" id="QFQD01000024">
    <property type="protein sequence ID" value="PZQ83053.1"/>
    <property type="molecule type" value="Genomic_DNA"/>
</dbReference>
<comment type="similarity">
    <text evidence="1">Belongs to the bacterial solute-binding protein 7 family.</text>
</comment>
<dbReference type="PANTHER" id="PTHR33376:SF7">
    <property type="entry name" value="C4-DICARBOXYLATE-BINDING PROTEIN DCTB"/>
    <property type="match status" value="1"/>
</dbReference>
<dbReference type="PANTHER" id="PTHR33376">
    <property type="match status" value="1"/>
</dbReference>
<dbReference type="GO" id="GO:0030288">
    <property type="term" value="C:outer membrane-bounded periplasmic space"/>
    <property type="evidence" value="ECO:0007669"/>
    <property type="project" value="InterPro"/>
</dbReference>
<dbReference type="InterPro" id="IPR018389">
    <property type="entry name" value="DctP_fam"/>
</dbReference>
<evidence type="ECO:0000256" key="2">
    <source>
        <dbReference type="ARBA" id="ARBA00022448"/>
    </source>
</evidence>
<dbReference type="GO" id="GO:0055085">
    <property type="term" value="P:transmembrane transport"/>
    <property type="evidence" value="ECO:0007669"/>
    <property type="project" value="InterPro"/>
</dbReference>
<dbReference type="NCBIfam" id="NF037995">
    <property type="entry name" value="TRAP_S1"/>
    <property type="match status" value="1"/>
</dbReference>
<dbReference type="NCBIfam" id="TIGR00787">
    <property type="entry name" value="dctP"/>
    <property type="match status" value="1"/>
</dbReference>
<dbReference type="Gene3D" id="3.40.190.170">
    <property type="entry name" value="Bacterial extracellular solute-binding protein, family 7"/>
    <property type="match status" value="1"/>
</dbReference>
<dbReference type="Proteomes" id="UP000248887">
    <property type="component" value="Unassembled WGS sequence"/>
</dbReference>
<evidence type="ECO:0000256" key="3">
    <source>
        <dbReference type="ARBA" id="ARBA00022729"/>
    </source>
</evidence>
<dbReference type="InterPro" id="IPR004682">
    <property type="entry name" value="TRAP_DctP"/>
</dbReference>
<sequence>MPLRHAALAALVAAALATPAGAQQVRELRLGSPWPSTSTIHAALPAFAEAVERESKGTIKVRVYPDSQLGDIQSLINGVQLGTVDMTYLAIGNAGVLKGGAPLNVAYVPYLFKSKEGAEKVVNSPVFQELYDNLAKESGVRIFAVYGARSPRAVQNRVRPVVKPEDLKGLKIRIPPIEGIRAAFEKLGAKPVVLGLGDTYNAIERGQVDGHENGIDAAVGYKWYEVAKYFTPTDHIYETGAFYINEKLWQSLSKEEQQIFINAAKQGGAAMTAAGEKVDAGAQKIFADNGVQVSQPDKAAFEAALADIYKRFEGKVWPEGLVERIRAIPQ</sequence>
<dbReference type="Pfam" id="PF03480">
    <property type="entry name" value="DctP"/>
    <property type="match status" value="1"/>
</dbReference>
<keyword evidence="3 4" id="KW-0732">Signal</keyword>